<dbReference type="Gene3D" id="3.30.160.60">
    <property type="entry name" value="Classic Zinc Finger"/>
    <property type="match status" value="2"/>
</dbReference>
<feature type="region of interest" description="Disordered" evidence="8">
    <location>
        <begin position="238"/>
        <end position="266"/>
    </location>
</feature>
<comment type="subcellular location">
    <subcellularLocation>
        <location evidence="1">Nucleus</location>
    </subcellularLocation>
</comment>
<dbReference type="SUPFAM" id="SSF57667">
    <property type="entry name" value="beta-beta-alpha zinc fingers"/>
    <property type="match status" value="2"/>
</dbReference>
<reference evidence="10 11" key="1">
    <citation type="submission" date="2019-07" db="EMBL/GenBank/DDBJ databases">
        <title>Draft genome assembly of a fouling barnacle, Amphibalanus amphitrite (Darwin, 1854): The first reference genome for Thecostraca.</title>
        <authorList>
            <person name="Kim W."/>
        </authorList>
    </citation>
    <scope>NUCLEOTIDE SEQUENCE [LARGE SCALE GENOMIC DNA]</scope>
    <source>
        <strain evidence="10">SNU_AA5</strain>
        <tissue evidence="10">Soma without cirri and trophi</tissue>
    </source>
</reference>
<dbReference type="EMBL" id="VIIS01000736">
    <property type="protein sequence ID" value="KAF0305633.1"/>
    <property type="molecule type" value="Genomic_DNA"/>
</dbReference>
<proteinExistence type="predicted"/>
<dbReference type="PROSITE" id="PS50157">
    <property type="entry name" value="ZINC_FINGER_C2H2_2"/>
    <property type="match status" value="2"/>
</dbReference>
<evidence type="ECO:0000313" key="11">
    <source>
        <dbReference type="Proteomes" id="UP000440578"/>
    </source>
</evidence>
<evidence type="ECO:0000256" key="2">
    <source>
        <dbReference type="ARBA" id="ARBA00022723"/>
    </source>
</evidence>
<evidence type="ECO:0000256" key="7">
    <source>
        <dbReference type="PROSITE-ProRule" id="PRU00042"/>
    </source>
</evidence>
<dbReference type="AlphaFoldDB" id="A0A6A4WHU2"/>
<evidence type="ECO:0000259" key="9">
    <source>
        <dbReference type="PROSITE" id="PS50157"/>
    </source>
</evidence>
<evidence type="ECO:0000313" key="10">
    <source>
        <dbReference type="EMBL" id="KAF0305633.1"/>
    </source>
</evidence>
<dbReference type="Pfam" id="PF00096">
    <property type="entry name" value="zf-C2H2"/>
    <property type="match status" value="1"/>
</dbReference>
<dbReference type="GO" id="GO:0008270">
    <property type="term" value="F:zinc ion binding"/>
    <property type="evidence" value="ECO:0007669"/>
    <property type="project" value="UniProtKB-KW"/>
</dbReference>
<evidence type="ECO:0000256" key="6">
    <source>
        <dbReference type="ARBA" id="ARBA00023242"/>
    </source>
</evidence>
<accession>A0A6A4WHU2</accession>
<gene>
    <name evidence="10" type="primary">ZBTB17_1</name>
    <name evidence="10" type="ORF">FJT64_002533</name>
</gene>
<keyword evidence="5" id="KW-0862">Zinc</keyword>
<dbReference type="SMART" id="SM00355">
    <property type="entry name" value="ZnF_C2H2"/>
    <property type="match status" value="5"/>
</dbReference>
<feature type="domain" description="C2H2-type" evidence="9">
    <location>
        <begin position="142"/>
        <end position="169"/>
    </location>
</feature>
<keyword evidence="6" id="KW-0539">Nucleus</keyword>
<dbReference type="PROSITE" id="PS00028">
    <property type="entry name" value="ZINC_FINGER_C2H2_1"/>
    <property type="match status" value="5"/>
</dbReference>
<keyword evidence="3" id="KW-0677">Repeat</keyword>
<evidence type="ECO:0000256" key="4">
    <source>
        <dbReference type="ARBA" id="ARBA00022771"/>
    </source>
</evidence>
<keyword evidence="4 7" id="KW-0863">Zinc-finger</keyword>
<protein>
    <submittedName>
        <fullName evidence="10">Zinc finger and BTB domain-containing protein 17</fullName>
    </submittedName>
</protein>
<dbReference type="Proteomes" id="UP000440578">
    <property type="component" value="Unassembled WGS sequence"/>
</dbReference>
<dbReference type="OrthoDB" id="203599at2759"/>
<keyword evidence="11" id="KW-1185">Reference proteome</keyword>
<feature type="compositionally biased region" description="Basic and acidic residues" evidence="8">
    <location>
        <begin position="250"/>
        <end position="259"/>
    </location>
</feature>
<evidence type="ECO:0000256" key="8">
    <source>
        <dbReference type="SAM" id="MobiDB-lite"/>
    </source>
</evidence>
<comment type="caution">
    <text evidence="10">The sequence shown here is derived from an EMBL/GenBank/DDBJ whole genome shotgun (WGS) entry which is preliminary data.</text>
</comment>
<evidence type="ECO:0000256" key="5">
    <source>
        <dbReference type="ARBA" id="ARBA00022833"/>
    </source>
</evidence>
<sequence>MTNILISSEQREQQAAAAHDHDEPAWQCDSCSESFPSVTAAITHKFKMHPDSSAKHFCPYCGQQFPLRVCFDLHVKSHSDEKVSSEEAACSDCGAVFYQDKAREYHYKSVHCRSVSIGQPKFCPPPSLKIDVSQSGELRSCYYCHLCGSEYTVKYNLVRHLERHEPAERNTVPSDMIRCNRCTSVFYNQRAYTAHLLRHREGDLFVSTEQQRLQVVDRVDQDLDLTRIPSALDRYVPGGGAARTASRAKRPAERADDTAAKSVRAS</sequence>
<feature type="domain" description="C2H2-type" evidence="9">
    <location>
        <begin position="56"/>
        <end position="83"/>
    </location>
</feature>
<name>A0A6A4WHU2_AMPAM</name>
<keyword evidence="2" id="KW-0479">Metal-binding</keyword>
<evidence type="ECO:0000256" key="1">
    <source>
        <dbReference type="ARBA" id="ARBA00004123"/>
    </source>
</evidence>
<dbReference type="InterPro" id="IPR013087">
    <property type="entry name" value="Znf_C2H2_type"/>
</dbReference>
<organism evidence="10 11">
    <name type="scientific">Amphibalanus amphitrite</name>
    <name type="common">Striped barnacle</name>
    <name type="synonym">Balanus amphitrite</name>
    <dbReference type="NCBI Taxonomy" id="1232801"/>
    <lineage>
        <taxon>Eukaryota</taxon>
        <taxon>Metazoa</taxon>
        <taxon>Ecdysozoa</taxon>
        <taxon>Arthropoda</taxon>
        <taxon>Crustacea</taxon>
        <taxon>Multicrustacea</taxon>
        <taxon>Cirripedia</taxon>
        <taxon>Thoracica</taxon>
        <taxon>Thoracicalcarea</taxon>
        <taxon>Balanomorpha</taxon>
        <taxon>Balanoidea</taxon>
        <taxon>Balanidae</taxon>
        <taxon>Amphibalaninae</taxon>
        <taxon>Amphibalanus</taxon>
    </lineage>
</organism>
<dbReference type="PANTHER" id="PTHR24406">
    <property type="entry name" value="TRANSCRIPTIONAL REPRESSOR CTCFL-RELATED"/>
    <property type="match status" value="1"/>
</dbReference>
<evidence type="ECO:0000256" key="3">
    <source>
        <dbReference type="ARBA" id="ARBA00022737"/>
    </source>
</evidence>
<dbReference type="InterPro" id="IPR050888">
    <property type="entry name" value="ZnF_C2H2-type_TF"/>
</dbReference>
<dbReference type="GO" id="GO:0005634">
    <property type="term" value="C:nucleus"/>
    <property type="evidence" value="ECO:0007669"/>
    <property type="project" value="UniProtKB-SubCell"/>
</dbReference>
<dbReference type="InterPro" id="IPR036236">
    <property type="entry name" value="Znf_C2H2_sf"/>
</dbReference>